<accession>A0A382IR46</accession>
<feature type="non-terminal residue" evidence="1">
    <location>
        <position position="37"/>
    </location>
</feature>
<dbReference type="EMBL" id="UINC01068591">
    <property type="protein sequence ID" value="SVC01333.1"/>
    <property type="molecule type" value="Genomic_DNA"/>
</dbReference>
<reference evidence="1" key="1">
    <citation type="submission" date="2018-05" db="EMBL/GenBank/DDBJ databases">
        <authorList>
            <person name="Lanie J.A."/>
            <person name="Ng W.-L."/>
            <person name="Kazmierczak K.M."/>
            <person name="Andrzejewski T.M."/>
            <person name="Davidsen T.M."/>
            <person name="Wayne K.J."/>
            <person name="Tettelin H."/>
            <person name="Glass J.I."/>
            <person name="Rusch D."/>
            <person name="Podicherti R."/>
            <person name="Tsui H.-C.T."/>
            <person name="Winkler M.E."/>
        </authorList>
    </citation>
    <scope>NUCLEOTIDE SEQUENCE</scope>
</reference>
<name>A0A382IR46_9ZZZZ</name>
<proteinExistence type="predicted"/>
<organism evidence="1">
    <name type="scientific">marine metagenome</name>
    <dbReference type="NCBI Taxonomy" id="408172"/>
    <lineage>
        <taxon>unclassified sequences</taxon>
        <taxon>metagenomes</taxon>
        <taxon>ecological metagenomes</taxon>
    </lineage>
</organism>
<gene>
    <name evidence="1" type="ORF">METZ01_LOCUS254187</name>
</gene>
<evidence type="ECO:0008006" key="2">
    <source>
        <dbReference type="Google" id="ProtNLM"/>
    </source>
</evidence>
<sequence>MAYQSIKVRYATLEDSKHIYEWRNDEVTRSMSTNTEI</sequence>
<evidence type="ECO:0000313" key="1">
    <source>
        <dbReference type="EMBL" id="SVC01333.1"/>
    </source>
</evidence>
<dbReference type="AlphaFoldDB" id="A0A382IR46"/>
<protein>
    <recommendedName>
        <fullName evidence="2">N-acetyltransferase domain-containing protein</fullName>
    </recommendedName>
</protein>